<gene>
    <name evidence="3" type="ORF">Tam10B_0681</name>
</gene>
<protein>
    <submittedName>
        <fullName evidence="3">Oxidoreductase</fullName>
    </submittedName>
</protein>
<dbReference type="AlphaFoldDB" id="A0A229VZT1"/>
<dbReference type="RefSeq" id="WP_093959865.1">
    <property type="nucleotide sequence ID" value="NZ_NEWD01000006.1"/>
</dbReference>
<accession>A0A229VZT1</accession>
<dbReference type="OrthoDB" id="7064009at2"/>
<evidence type="ECO:0000313" key="3">
    <source>
        <dbReference type="EMBL" id="OXN01102.1"/>
    </source>
</evidence>
<dbReference type="InterPro" id="IPR002347">
    <property type="entry name" value="SDR_fam"/>
</dbReference>
<dbReference type="PANTHER" id="PTHR42760">
    <property type="entry name" value="SHORT-CHAIN DEHYDROGENASES/REDUCTASES FAMILY MEMBER"/>
    <property type="match status" value="1"/>
</dbReference>
<keyword evidence="2" id="KW-0560">Oxidoreductase</keyword>
<dbReference type="CDD" id="cd05233">
    <property type="entry name" value="SDR_c"/>
    <property type="match status" value="1"/>
</dbReference>
<dbReference type="PROSITE" id="PS00061">
    <property type="entry name" value="ADH_SHORT"/>
    <property type="match status" value="1"/>
</dbReference>
<dbReference type="PRINTS" id="PR00080">
    <property type="entry name" value="SDRFAMILY"/>
</dbReference>
<dbReference type="Pfam" id="PF13561">
    <property type="entry name" value="adh_short_C2"/>
    <property type="match status" value="1"/>
</dbReference>
<dbReference type="GO" id="GO:0016616">
    <property type="term" value="F:oxidoreductase activity, acting on the CH-OH group of donors, NAD or NADP as acceptor"/>
    <property type="evidence" value="ECO:0007669"/>
    <property type="project" value="TreeGrafter"/>
</dbReference>
<reference evidence="3 4" key="1">
    <citation type="submission" date="2017-05" db="EMBL/GenBank/DDBJ databases">
        <title>Bifidobacterium vansinderenii sp. nov.</title>
        <authorList>
            <person name="Lugli G.A."/>
            <person name="Duranti S."/>
            <person name="Mangifesta M."/>
        </authorList>
    </citation>
    <scope>NUCLEOTIDE SEQUENCE [LARGE SCALE GENOMIC DNA]</scope>
    <source>
        <strain evidence="3 4">Tam10B</strain>
    </source>
</reference>
<dbReference type="Gene3D" id="3.40.50.720">
    <property type="entry name" value="NAD(P)-binding Rossmann-like Domain"/>
    <property type="match status" value="1"/>
</dbReference>
<proteinExistence type="inferred from homology"/>
<evidence type="ECO:0000313" key="4">
    <source>
        <dbReference type="Proteomes" id="UP000215433"/>
    </source>
</evidence>
<dbReference type="InterPro" id="IPR020904">
    <property type="entry name" value="Sc_DH/Rdtase_CS"/>
</dbReference>
<dbReference type="SUPFAM" id="SSF51735">
    <property type="entry name" value="NAD(P)-binding Rossmann-fold domains"/>
    <property type="match status" value="1"/>
</dbReference>
<dbReference type="FunFam" id="3.40.50.720:FF:000084">
    <property type="entry name" value="Short-chain dehydrogenase reductase"/>
    <property type="match status" value="1"/>
</dbReference>
<comment type="similarity">
    <text evidence="1">Belongs to the short-chain dehydrogenases/reductases (SDR) family.</text>
</comment>
<evidence type="ECO:0000256" key="1">
    <source>
        <dbReference type="ARBA" id="ARBA00006484"/>
    </source>
</evidence>
<dbReference type="PRINTS" id="PR00081">
    <property type="entry name" value="GDHRDH"/>
</dbReference>
<dbReference type="EMBL" id="NEWD01000006">
    <property type="protein sequence ID" value="OXN01102.1"/>
    <property type="molecule type" value="Genomic_DNA"/>
</dbReference>
<dbReference type="Proteomes" id="UP000215433">
    <property type="component" value="Unassembled WGS sequence"/>
</dbReference>
<comment type="caution">
    <text evidence="3">The sequence shown here is derived from an EMBL/GenBank/DDBJ whole genome shotgun (WGS) entry which is preliminary data.</text>
</comment>
<dbReference type="InterPro" id="IPR036291">
    <property type="entry name" value="NAD(P)-bd_dom_sf"/>
</dbReference>
<keyword evidence="4" id="KW-1185">Reference proteome</keyword>
<sequence>MSGRLDGKVAVVTASTRGIGHAIVKRFAEEGAIVYMAARNQERAEAKIAELMAEDAIVKSGGVVKFVYNDASKDETYASAIDEAAANEGRLDVLVNNFGTSNPRKDLDIEHTDPQEFISTVDINLKSVFLASQAALKYMGEAKSGSIVNISSVGGSVPDISQIAYGTSKAAINYLTKLIAVHEARKNIRCNAVLPGMTATDAVQNALTEDFREFFLKHTPIRRMATPEEIANAVLYFASDESAFTTGQILEVCGGYGLAAPVFGDLAERSGARG</sequence>
<organism evidence="3 4">
    <name type="scientific">Bifidobacterium vansinderenii</name>
    <dbReference type="NCBI Taxonomy" id="1984871"/>
    <lineage>
        <taxon>Bacteria</taxon>
        <taxon>Bacillati</taxon>
        <taxon>Actinomycetota</taxon>
        <taxon>Actinomycetes</taxon>
        <taxon>Bifidobacteriales</taxon>
        <taxon>Bifidobacteriaceae</taxon>
        <taxon>Bifidobacterium</taxon>
    </lineage>
</organism>
<dbReference type="PANTHER" id="PTHR42760:SF115">
    <property type="entry name" value="3-OXOACYL-[ACYL-CARRIER-PROTEIN] REDUCTASE FABG"/>
    <property type="match status" value="1"/>
</dbReference>
<name>A0A229VZT1_9BIFI</name>
<evidence type="ECO:0000256" key="2">
    <source>
        <dbReference type="ARBA" id="ARBA00023002"/>
    </source>
</evidence>